<feature type="compositionally biased region" description="Low complexity" evidence="10">
    <location>
        <begin position="38"/>
        <end position="54"/>
    </location>
</feature>
<keyword evidence="3" id="KW-0963">Cytoplasm</keyword>
<dbReference type="AlphaFoldDB" id="A0A316VIT1"/>
<evidence type="ECO:0000256" key="10">
    <source>
        <dbReference type="SAM" id="MobiDB-lite"/>
    </source>
</evidence>
<organism evidence="12 13">
    <name type="scientific">Meira miltonrushii</name>
    <dbReference type="NCBI Taxonomy" id="1280837"/>
    <lineage>
        <taxon>Eukaryota</taxon>
        <taxon>Fungi</taxon>
        <taxon>Dikarya</taxon>
        <taxon>Basidiomycota</taxon>
        <taxon>Ustilaginomycotina</taxon>
        <taxon>Exobasidiomycetes</taxon>
        <taxon>Exobasidiales</taxon>
        <taxon>Brachybasidiaceae</taxon>
        <taxon>Meira</taxon>
    </lineage>
</organism>
<evidence type="ECO:0000256" key="8">
    <source>
        <dbReference type="ARBA" id="ARBA00023038"/>
    </source>
</evidence>
<dbReference type="SUPFAM" id="SSF57716">
    <property type="entry name" value="Glucocorticoid receptor-like (DNA-binding domain)"/>
    <property type="match status" value="3"/>
</dbReference>
<evidence type="ECO:0000256" key="5">
    <source>
        <dbReference type="ARBA" id="ARBA00022737"/>
    </source>
</evidence>
<evidence type="ECO:0000313" key="13">
    <source>
        <dbReference type="Proteomes" id="UP000245771"/>
    </source>
</evidence>
<dbReference type="GO" id="GO:0030695">
    <property type="term" value="F:GTPase regulator activity"/>
    <property type="evidence" value="ECO:0007669"/>
    <property type="project" value="UniProtKB-ARBA"/>
</dbReference>
<keyword evidence="8 9" id="KW-0440">LIM domain</keyword>
<dbReference type="GO" id="GO:0001725">
    <property type="term" value="C:stress fiber"/>
    <property type="evidence" value="ECO:0007669"/>
    <property type="project" value="TreeGrafter"/>
</dbReference>
<gene>
    <name evidence="12" type="ORF">FA14DRAFT_121834</name>
</gene>
<evidence type="ECO:0000256" key="1">
    <source>
        <dbReference type="ARBA" id="ARBA00004282"/>
    </source>
</evidence>
<dbReference type="GO" id="GO:0003779">
    <property type="term" value="F:actin binding"/>
    <property type="evidence" value="ECO:0007669"/>
    <property type="project" value="TreeGrafter"/>
</dbReference>
<dbReference type="PROSITE" id="PS50023">
    <property type="entry name" value="LIM_DOMAIN_2"/>
    <property type="match status" value="2"/>
</dbReference>
<protein>
    <submittedName>
        <fullName evidence="12">LIM-domain-containing protein</fullName>
    </submittedName>
</protein>
<feature type="domain" description="LIM zinc-binding" evidence="11">
    <location>
        <begin position="57"/>
        <end position="116"/>
    </location>
</feature>
<dbReference type="PANTHER" id="PTHR24214">
    <property type="entry name" value="PDZ AND LIM DOMAIN PROTEIN ZASP"/>
    <property type="match status" value="1"/>
</dbReference>
<reference evidence="12 13" key="1">
    <citation type="journal article" date="2018" name="Mol. Biol. Evol.">
        <title>Broad Genomic Sampling Reveals a Smut Pathogenic Ancestry of the Fungal Clade Ustilaginomycotina.</title>
        <authorList>
            <person name="Kijpornyongpan T."/>
            <person name="Mondo S.J."/>
            <person name="Barry K."/>
            <person name="Sandor L."/>
            <person name="Lee J."/>
            <person name="Lipzen A."/>
            <person name="Pangilinan J."/>
            <person name="LaButti K."/>
            <person name="Hainaut M."/>
            <person name="Henrissat B."/>
            <person name="Grigoriev I.V."/>
            <person name="Spatafora J.W."/>
            <person name="Aime M.C."/>
        </authorList>
    </citation>
    <scope>NUCLEOTIDE SEQUENCE [LARGE SCALE GENOMIC DNA]</scope>
    <source>
        <strain evidence="12 13">MCA 3882</strain>
    </source>
</reference>
<proteinExistence type="predicted"/>
<evidence type="ECO:0000256" key="9">
    <source>
        <dbReference type="PROSITE-ProRule" id="PRU00125"/>
    </source>
</evidence>
<dbReference type="CDD" id="cd09396">
    <property type="entry name" value="LIM_DA1"/>
    <property type="match status" value="1"/>
</dbReference>
<dbReference type="RefSeq" id="XP_025355717.1">
    <property type="nucleotide sequence ID" value="XM_025496487.1"/>
</dbReference>
<dbReference type="GO" id="GO:0046872">
    <property type="term" value="F:metal ion binding"/>
    <property type="evidence" value="ECO:0007669"/>
    <property type="project" value="UniProtKB-KW"/>
</dbReference>
<evidence type="ECO:0000259" key="11">
    <source>
        <dbReference type="PROSITE" id="PS50023"/>
    </source>
</evidence>
<dbReference type="STRING" id="1280837.A0A316VIT1"/>
<dbReference type="PANTHER" id="PTHR24214:SF38">
    <property type="entry name" value="PDZ AND LIM DOMAIN PROTEIN ZASP-RELATED"/>
    <property type="match status" value="1"/>
</dbReference>
<evidence type="ECO:0000313" key="12">
    <source>
        <dbReference type="EMBL" id="PWN35415.1"/>
    </source>
</evidence>
<evidence type="ECO:0000256" key="4">
    <source>
        <dbReference type="ARBA" id="ARBA00022723"/>
    </source>
</evidence>
<evidence type="ECO:0000256" key="3">
    <source>
        <dbReference type="ARBA" id="ARBA00022490"/>
    </source>
</evidence>
<dbReference type="OrthoDB" id="15567at2759"/>
<dbReference type="EMBL" id="KZ819603">
    <property type="protein sequence ID" value="PWN35415.1"/>
    <property type="molecule type" value="Genomic_DNA"/>
</dbReference>
<keyword evidence="13" id="KW-1185">Reference proteome</keyword>
<keyword evidence="6 9" id="KW-0862">Zinc</keyword>
<dbReference type="InParanoid" id="A0A316VIT1"/>
<dbReference type="GO" id="GO:0051371">
    <property type="term" value="F:muscle alpha-actinin binding"/>
    <property type="evidence" value="ECO:0007669"/>
    <property type="project" value="TreeGrafter"/>
</dbReference>
<dbReference type="PROSITE" id="PS00478">
    <property type="entry name" value="LIM_DOMAIN_1"/>
    <property type="match status" value="2"/>
</dbReference>
<dbReference type="Proteomes" id="UP000245771">
    <property type="component" value="Unassembled WGS sequence"/>
</dbReference>
<feature type="region of interest" description="Disordered" evidence="10">
    <location>
        <begin position="1"/>
        <end position="54"/>
    </location>
</feature>
<feature type="domain" description="LIM zinc-binding" evidence="11">
    <location>
        <begin position="202"/>
        <end position="262"/>
    </location>
</feature>
<dbReference type="InterPro" id="IPR050604">
    <property type="entry name" value="PDZ-LIM_domain"/>
</dbReference>
<evidence type="ECO:0000256" key="7">
    <source>
        <dbReference type="ARBA" id="ARBA00022949"/>
    </source>
</evidence>
<name>A0A316VIT1_9BASI</name>
<evidence type="ECO:0000256" key="2">
    <source>
        <dbReference type="ARBA" id="ARBA00004496"/>
    </source>
</evidence>
<dbReference type="FunFam" id="2.10.110.10:FF:000008">
    <property type="entry name" value="Paxillin isoform 1"/>
    <property type="match status" value="1"/>
</dbReference>
<dbReference type="GO" id="GO:0005737">
    <property type="term" value="C:cytoplasm"/>
    <property type="evidence" value="ECO:0007669"/>
    <property type="project" value="UniProtKB-SubCell"/>
</dbReference>
<dbReference type="GO" id="GO:0031941">
    <property type="term" value="C:filamentous actin"/>
    <property type="evidence" value="ECO:0007669"/>
    <property type="project" value="TreeGrafter"/>
</dbReference>
<dbReference type="InterPro" id="IPR001781">
    <property type="entry name" value="Znf_LIM"/>
</dbReference>
<dbReference type="GeneID" id="37018268"/>
<dbReference type="Gene3D" id="2.10.110.10">
    <property type="entry name" value="Cysteine Rich Protein"/>
    <property type="match status" value="3"/>
</dbReference>
<evidence type="ECO:0000256" key="6">
    <source>
        <dbReference type="ARBA" id="ARBA00022833"/>
    </source>
</evidence>
<keyword evidence="7" id="KW-0965">Cell junction</keyword>
<sequence length="264" mass="29760">MAPQQQSAPVPFPTSTAMPPPPVPVNQPMSGQPRQRTASKPFAAPAPASAPSIGSGAACATCQKWIGGRVVHAMSHTFHPDCFVCSHCSEALEHVAFYEHEGRPYCHFDFHELFSKRCFHCRTPIVDQRYITINDVELVGNDGTGETQERCYHDMHFFCANCGDPFLDPKLANGHVRFGGREFVVHKGYPYCEHCHVSLHKPRCKGCKNPIIDEEYLTALRGKWHIGCFCCERCQHPIDSDNFFVRDGQAYDEECYKIKLRSEL</sequence>
<dbReference type="Pfam" id="PF00412">
    <property type="entry name" value="LIM"/>
    <property type="match status" value="2"/>
</dbReference>
<dbReference type="SMART" id="SM00132">
    <property type="entry name" value="LIM"/>
    <property type="match status" value="3"/>
</dbReference>
<keyword evidence="5" id="KW-0677">Repeat</keyword>
<keyword evidence="4 9" id="KW-0479">Metal-binding</keyword>
<comment type="subcellular location">
    <subcellularLocation>
        <location evidence="1">Cell junction</location>
    </subcellularLocation>
    <subcellularLocation>
        <location evidence="2">Cytoplasm</location>
    </subcellularLocation>
</comment>
<accession>A0A316VIT1</accession>
<dbReference type="GO" id="GO:0030036">
    <property type="term" value="P:actin cytoskeleton organization"/>
    <property type="evidence" value="ECO:0007669"/>
    <property type="project" value="TreeGrafter"/>
</dbReference>